<feature type="domain" description="PiggyBac transposable element-derived protein" evidence="1">
    <location>
        <begin position="193"/>
        <end position="243"/>
    </location>
</feature>
<dbReference type="STRING" id="6337.A0A0V0YNI4"/>
<evidence type="ECO:0000313" key="2">
    <source>
        <dbReference type="EMBL" id="KRY01871.1"/>
    </source>
</evidence>
<evidence type="ECO:0000259" key="1">
    <source>
        <dbReference type="Pfam" id="PF13843"/>
    </source>
</evidence>
<dbReference type="PANTHER" id="PTHR46599">
    <property type="entry name" value="PIGGYBAC TRANSPOSABLE ELEMENT-DERIVED PROTEIN 4"/>
    <property type="match status" value="1"/>
</dbReference>
<sequence length="331" mass="37490">MLEIICHETNRYTLHKGEQGTWIDVIPIEIRENFGLLLLSGRKEPLQGRVHNKVSPTRTASDKLGSNCRLSYSQNAQLCLDEQLLPFRGRCPFKVYNKSKPHPYGIKIWALCDTAMIVMLDLAQGLGRGCGVTTDNFFTSLAFGRHLLSQGKTLTGTIRWMHKEVPLCMQPKKTDALHSSSCASAIYELQDWKPRVILEYNACKGEVDAMDKMVQEYSCCRNTKRCPLLLLMNMMDVAAVNAFVELNPSMYWTRCNLHRAALASKVLPDNLKNVLDISVKIVNHVKSRLLQCHYLLEVLCKDMESDDHRSEHRCCDKGNLKGSPSFAFAPL</sequence>
<organism evidence="2 3">
    <name type="scientific">Trichinella pseudospiralis</name>
    <name type="common">Parasitic roundworm</name>
    <dbReference type="NCBI Taxonomy" id="6337"/>
    <lineage>
        <taxon>Eukaryota</taxon>
        <taxon>Metazoa</taxon>
        <taxon>Ecdysozoa</taxon>
        <taxon>Nematoda</taxon>
        <taxon>Enoplea</taxon>
        <taxon>Dorylaimia</taxon>
        <taxon>Trichinellida</taxon>
        <taxon>Trichinellidae</taxon>
        <taxon>Trichinella</taxon>
    </lineage>
</organism>
<dbReference type="EMBL" id="JYDU01000001">
    <property type="protein sequence ID" value="KRY01871.1"/>
    <property type="molecule type" value="Genomic_DNA"/>
</dbReference>
<dbReference type="InterPro" id="IPR029526">
    <property type="entry name" value="PGBD"/>
</dbReference>
<dbReference type="Proteomes" id="UP000054815">
    <property type="component" value="Unassembled WGS sequence"/>
</dbReference>
<dbReference type="PANTHER" id="PTHR46599:SF6">
    <property type="entry name" value="DUAL SPECIFICITY PHOSPHATASE 26"/>
    <property type="match status" value="1"/>
</dbReference>
<name>A0A0V0YNI4_TRIPS</name>
<evidence type="ECO:0000313" key="3">
    <source>
        <dbReference type="Proteomes" id="UP000054815"/>
    </source>
</evidence>
<feature type="domain" description="PiggyBac transposable element-derived protein" evidence="1">
    <location>
        <begin position="53"/>
        <end position="125"/>
    </location>
</feature>
<reference evidence="2 3" key="1">
    <citation type="submission" date="2015-01" db="EMBL/GenBank/DDBJ databases">
        <title>Evolution of Trichinella species and genotypes.</title>
        <authorList>
            <person name="Korhonen P.K."/>
            <person name="Edoardo P."/>
            <person name="Giuseppe L.R."/>
            <person name="Gasser R.B."/>
        </authorList>
    </citation>
    <scope>NUCLEOTIDE SEQUENCE [LARGE SCALE GENOMIC DNA]</scope>
    <source>
        <strain evidence="2">ISS141</strain>
    </source>
</reference>
<dbReference type="AlphaFoldDB" id="A0A0V0YNI4"/>
<proteinExistence type="predicted"/>
<dbReference type="Pfam" id="PF13843">
    <property type="entry name" value="DDE_Tnp_1_7"/>
    <property type="match status" value="2"/>
</dbReference>
<accession>A0A0V0YNI4</accession>
<gene>
    <name evidence="2" type="primary">ZBED5</name>
    <name evidence="2" type="ORF">T4E_12389</name>
</gene>
<protein>
    <submittedName>
        <fullName evidence="2">Zinc finger BED domain-containing protein 5</fullName>
    </submittedName>
</protein>
<comment type="caution">
    <text evidence="2">The sequence shown here is derived from an EMBL/GenBank/DDBJ whole genome shotgun (WGS) entry which is preliminary data.</text>
</comment>